<sequence length="221" mass="24719">MKNFTLITSLILCSVSWVSVSVSAFQIMRSRPGDEVTLLIANISKHETVTFWFRLFNKTKPNCISVMVKSDSTAAFCDGYENNFEMRSNISYLFLKIKKVSLSDSGLYFCAFYLSGRPTFSIVDLQIEGGDEVTGDVIPKETGGPIVMTLCGVVTYLMIIVGFVKIRDSKRAACKEPQQCENVDSGGMKDAAHRLYSRTLRHRRPPSESKVETHVIYTAGR</sequence>
<dbReference type="AlphaFoldDB" id="A0A665VK09"/>
<evidence type="ECO:0000256" key="2">
    <source>
        <dbReference type="SAM" id="SignalP"/>
    </source>
</evidence>
<evidence type="ECO:0000313" key="4">
    <source>
        <dbReference type="Ensembl" id="ENSENLP00000031607.1"/>
    </source>
</evidence>
<reference evidence="4" key="3">
    <citation type="submission" date="2025-09" db="UniProtKB">
        <authorList>
            <consortium name="Ensembl"/>
        </authorList>
    </citation>
    <scope>IDENTIFICATION</scope>
</reference>
<reference evidence="4" key="1">
    <citation type="submission" date="2021-04" db="EMBL/GenBank/DDBJ databases">
        <authorList>
            <consortium name="Wellcome Sanger Institute Data Sharing"/>
        </authorList>
    </citation>
    <scope>NUCLEOTIDE SEQUENCE [LARGE SCALE GENOMIC DNA]</scope>
</reference>
<keyword evidence="5" id="KW-1185">Reference proteome</keyword>
<dbReference type="Proteomes" id="UP000472264">
    <property type="component" value="Chromosome 18"/>
</dbReference>
<feature type="transmembrane region" description="Helical" evidence="1">
    <location>
        <begin position="146"/>
        <end position="166"/>
    </location>
</feature>
<keyword evidence="1" id="KW-1133">Transmembrane helix</keyword>
<dbReference type="InParanoid" id="A0A665VK09"/>
<dbReference type="OrthoDB" id="9932608at2759"/>
<keyword evidence="2" id="KW-0732">Signal</keyword>
<proteinExistence type="predicted"/>
<keyword evidence="1" id="KW-0472">Membrane</keyword>
<feature type="signal peptide" evidence="2">
    <location>
        <begin position="1"/>
        <end position="24"/>
    </location>
</feature>
<protein>
    <submittedName>
        <fullName evidence="4">Uncharacterized LOC115059061</fullName>
    </submittedName>
</protein>
<dbReference type="Gene3D" id="2.60.40.10">
    <property type="entry name" value="Immunoglobulins"/>
    <property type="match status" value="1"/>
</dbReference>
<organism evidence="4 5">
    <name type="scientific">Echeneis naucrates</name>
    <name type="common">Live sharksucker</name>
    <dbReference type="NCBI Taxonomy" id="173247"/>
    <lineage>
        <taxon>Eukaryota</taxon>
        <taxon>Metazoa</taxon>
        <taxon>Chordata</taxon>
        <taxon>Craniata</taxon>
        <taxon>Vertebrata</taxon>
        <taxon>Euteleostomi</taxon>
        <taxon>Actinopterygii</taxon>
        <taxon>Neopterygii</taxon>
        <taxon>Teleostei</taxon>
        <taxon>Neoteleostei</taxon>
        <taxon>Acanthomorphata</taxon>
        <taxon>Carangaria</taxon>
        <taxon>Carangiformes</taxon>
        <taxon>Echeneidae</taxon>
        <taxon>Echeneis</taxon>
    </lineage>
</organism>
<dbReference type="InterPro" id="IPR013783">
    <property type="entry name" value="Ig-like_fold"/>
</dbReference>
<gene>
    <name evidence="4" type="primary">LOC115059061</name>
</gene>
<dbReference type="InterPro" id="IPR036179">
    <property type="entry name" value="Ig-like_dom_sf"/>
</dbReference>
<dbReference type="Ensembl" id="ENSENLT00000032515.1">
    <property type="protein sequence ID" value="ENSENLP00000031607.1"/>
    <property type="gene ID" value="ENSENLG00000013962.1"/>
</dbReference>
<name>A0A665VK09_ECHNA</name>
<keyword evidence="1" id="KW-0812">Transmembrane</keyword>
<evidence type="ECO:0000256" key="1">
    <source>
        <dbReference type="SAM" id="Phobius"/>
    </source>
</evidence>
<reference evidence="4" key="2">
    <citation type="submission" date="2025-08" db="UniProtKB">
        <authorList>
            <consortium name="Ensembl"/>
        </authorList>
    </citation>
    <scope>IDENTIFICATION</scope>
</reference>
<evidence type="ECO:0000259" key="3">
    <source>
        <dbReference type="Pfam" id="PF07686"/>
    </source>
</evidence>
<feature type="chain" id="PRO_5025483054" evidence="2">
    <location>
        <begin position="25"/>
        <end position="221"/>
    </location>
</feature>
<feature type="domain" description="Immunoglobulin V-set" evidence="3">
    <location>
        <begin position="32"/>
        <end position="113"/>
    </location>
</feature>
<dbReference type="FunCoup" id="A0A665VK09">
    <property type="interactions" value="33"/>
</dbReference>
<dbReference type="OMA" id="AYCDGFH"/>
<evidence type="ECO:0000313" key="5">
    <source>
        <dbReference type="Proteomes" id="UP000472264"/>
    </source>
</evidence>
<accession>A0A665VK09</accession>
<dbReference type="RefSeq" id="XP_029382517.1">
    <property type="nucleotide sequence ID" value="XM_029526657.1"/>
</dbReference>
<dbReference type="SUPFAM" id="SSF48726">
    <property type="entry name" value="Immunoglobulin"/>
    <property type="match status" value="1"/>
</dbReference>
<dbReference type="GeneID" id="115059061"/>
<dbReference type="InterPro" id="IPR013106">
    <property type="entry name" value="Ig_V-set"/>
</dbReference>
<dbReference type="Pfam" id="PF07686">
    <property type="entry name" value="V-set"/>
    <property type="match status" value="1"/>
</dbReference>